<keyword evidence="3" id="KW-1185">Reference proteome</keyword>
<name>A0AAV7L712_PLEWA</name>
<dbReference type="Proteomes" id="UP001066276">
    <property type="component" value="Chromosome 12"/>
</dbReference>
<gene>
    <name evidence="2" type="ORF">NDU88_003860</name>
</gene>
<comment type="caution">
    <text evidence="2">The sequence shown here is derived from an EMBL/GenBank/DDBJ whole genome shotgun (WGS) entry which is preliminary data.</text>
</comment>
<protein>
    <submittedName>
        <fullName evidence="2">Uncharacterized protein</fullName>
    </submittedName>
</protein>
<dbReference type="AlphaFoldDB" id="A0AAV7L712"/>
<evidence type="ECO:0000256" key="1">
    <source>
        <dbReference type="SAM" id="Phobius"/>
    </source>
</evidence>
<feature type="transmembrane region" description="Helical" evidence="1">
    <location>
        <begin position="45"/>
        <end position="66"/>
    </location>
</feature>
<proteinExistence type="predicted"/>
<evidence type="ECO:0000313" key="2">
    <source>
        <dbReference type="EMBL" id="KAJ1083705.1"/>
    </source>
</evidence>
<accession>A0AAV7L712</accession>
<reference evidence="2" key="1">
    <citation type="journal article" date="2022" name="bioRxiv">
        <title>Sequencing and chromosome-scale assembly of the giantPleurodeles waltlgenome.</title>
        <authorList>
            <person name="Brown T."/>
            <person name="Elewa A."/>
            <person name="Iarovenko S."/>
            <person name="Subramanian E."/>
            <person name="Araus A.J."/>
            <person name="Petzold A."/>
            <person name="Susuki M."/>
            <person name="Suzuki K.-i.T."/>
            <person name="Hayashi T."/>
            <person name="Toyoda A."/>
            <person name="Oliveira C."/>
            <person name="Osipova E."/>
            <person name="Leigh N.D."/>
            <person name="Simon A."/>
            <person name="Yun M.H."/>
        </authorList>
    </citation>
    <scope>NUCLEOTIDE SEQUENCE</scope>
    <source>
        <strain evidence="2">20211129_DDA</strain>
        <tissue evidence="2">Liver</tissue>
    </source>
</reference>
<evidence type="ECO:0000313" key="3">
    <source>
        <dbReference type="Proteomes" id="UP001066276"/>
    </source>
</evidence>
<keyword evidence="1" id="KW-0812">Transmembrane</keyword>
<sequence length="90" mass="9732">MHHFGSPGYCCHGDQGCSRQDKARASGVMCAEDAYSQDASPWLRWLLLPGIPSVCTSGLVLAQYSLSLGARGVMGRRQKPSDEVYTGAQR</sequence>
<keyword evidence="1" id="KW-1133">Transmembrane helix</keyword>
<organism evidence="2 3">
    <name type="scientific">Pleurodeles waltl</name>
    <name type="common">Iberian ribbed newt</name>
    <dbReference type="NCBI Taxonomy" id="8319"/>
    <lineage>
        <taxon>Eukaryota</taxon>
        <taxon>Metazoa</taxon>
        <taxon>Chordata</taxon>
        <taxon>Craniata</taxon>
        <taxon>Vertebrata</taxon>
        <taxon>Euteleostomi</taxon>
        <taxon>Amphibia</taxon>
        <taxon>Batrachia</taxon>
        <taxon>Caudata</taxon>
        <taxon>Salamandroidea</taxon>
        <taxon>Salamandridae</taxon>
        <taxon>Pleurodelinae</taxon>
        <taxon>Pleurodeles</taxon>
    </lineage>
</organism>
<keyword evidence="1" id="KW-0472">Membrane</keyword>
<dbReference type="EMBL" id="JANPWB010000016">
    <property type="protein sequence ID" value="KAJ1083705.1"/>
    <property type="molecule type" value="Genomic_DNA"/>
</dbReference>